<dbReference type="GO" id="GO:0016020">
    <property type="term" value="C:membrane"/>
    <property type="evidence" value="ECO:0007669"/>
    <property type="project" value="UniProtKB-SubCell"/>
</dbReference>
<evidence type="ECO:0000259" key="6">
    <source>
        <dbReference type="Pfam" id="PF13515"/>
    </source>
</evidence>
<gene>
    <name evidence="7" type="ORF">MRS75_23490</name>
</gene>
<comment type="subcellular location">
    <subcellularLocation>
        <location evidence="1">Membrane</location>
        <topology evidence="1">Multi-pass membrane protein</topology>
    </subcellularLocation>
</comment>
<feature type="transmembrane region" description="Helical" evidence="5">
    <location>
        <begin position="51"/>
        <end position="69"/>
    </location>
</feature>
<feature type="transmembrane region" description="Helical" evidence="5">
    <location>
        <begin position="219"/>
        <end position="239"/>
    </location>
</feature>
<comment type="caution">
    <text evidence="7">The sequence shown here is derived from an EMBL/GenBank/DDBJ whole genome shotgun (WGS) entry which is preliminary data.</text>
</comment>
<keyword evidence="8" id="KW-1185">Reference proteome</keyword>
<evidence type="ECO:0000256" key="2">
    <source>
        <dbReference type="ARBA" id="ARBA00022692"/>
    </source>
</evidence>
<evidence type="ECO:0000313" key="8">
    <source>
        <dbReference type="Proteomes" id="UP001161580"/>
    </source>
</evidence>
<feature type="transmembrane region" description="Helical" evidence="5">
    <location>
        <begin position="100"/>
        <end position="121"/>
    </location>
</feature>
<reference evidence="7" key="1">
    <citation type="submission" date="2022-03" db="EMBL/GenBank/DDBJ databases">
        <title>Fererhizobium litorale gen. nov., sp. nov., isolated from sandy sediments of the Sea of Japan seashore.</title>
        <authorList>
            <person name="Romanenko L."/>
            <person name="Kurilenko V."/>
            <person name="Otstavnykh N."/>
            <person name="Svetashev V."/>
            <person name="Tekutyeva L."/>
            <person name="Isaeva M."/>
            <person name="Mikhailov V."/>
        </authorList>
    </citation>
    <scope>NUCLEOTIDE SEQUENCE</scope>
    <source>
        <strain evidence="7">KMM 9576</strain>
    </source>
</reference>
<dbReference type="AlphaFoldDB" id="A0AAE3QK89"/>
<sequence length="381" mass="39841">MSAQQESCREAMPAAELAVGRVEAARHLLQSRQVRDSLALTRQPSLRNSTLAGLQAAIAVAVALPLFHLSPWPHLIGFASLGALVALFGRFAPERSRSRIVFVCGLLQTLAVLFMSTAAWLGASVAILLALLALACGLFYFIAVTGHFGAPGPLIFVFAAGASMGPVGSLREVAERAAATAAVAALAWAICALSEGLRHPATDMRPLPTEPLRPVGHRLTAALRIAGGAAIAVYASHVLGADHPAWAAMGTLAVMQGAHLHINMNRALQRMAGTVIGALLAWLILVHEPSTWTVIAALFVLQFGTEAIIGSNYGLGQILVTPMALLMSYLAAPRLSGAAMAPERILDTLLGVSIGIAMAVLLSTIDDRRHLANHRASPTTG</sequence>
<keyword evidence="3 5" id="KW-1133">Transmembrane helix</keyword>
<accession>A0AAE3QK89</accession>
<evidence type="ECO:0000256" key="4">
    <source>
        <dbReference type="ARBA" id="ARBA00023136"/>
    </source>
</evidence>
<dbReference type="Pfam" id="PF13515">
    <property type="entry name" value="FUSC_2"/>
    <property type="match status" value="1"/>
</dbReference>
<name>A0AAE3QK89_9HYPH</name>
<keyword evidence="4 5" id="KW-0472">Membrane</keyword>
<feature type="transmembrane region" description="Helical" evidence="5">
    <location>
        <begin position="313"/>
        <end position="332"/>
    </location>
</feature>
<evidence type="ECO:0000313" key="7">
    <source>
        <dbReference type="EMBL" id="MDI7925025.1"/>
    </source>
</evidence>
<protein>
    <submittedName>
        <fullName evidence="7">FUSC family protein</fullName>
    </submittedName>
</protein>
<feature type="transmembrane region" description="Helical" evidence="5">
    <location>
        <begin position="344"/>
        <end position="365"/>
    </location>
</feature>
<feature type="transmembrane region" description="Helical" evidence="5">
    <location>
        <begin position="274"/>
        <end position="301"/>
    </location>
</feature>
<dbReference type="EMBL" id="JALDYZ010000022">
    <property type="protein sequence ID" value="MDI7925025.1"/>
    <property type="molecule type" value="Genomic_DNA"/>
</dbReference>
<feature type="transmembrane region" description="Helical" evidence="5">
    <location>
        <begin position="127"/>
        <end position="146"/>
    </location>
</feature>
<keyword evidence="2 5" id="KW-0812">Transmembrane</keyword>
<evidence type="ECO:0000256" key="1">
    <source>
        <dbReference type="ARBA" id="ARBA00004141"/>
    </source>
</evidence>
<evidence type="ECO:0000256" key="5">
    <source>
        <dbReference type="SAM" id="Phobius"/>
    </source>
</evidence>
<evidence type="ECO:0000256" key="3">
    <source>
        <dbReference type="ARBA" id="ARBA00022989"/>
    </source>
</evidence>
<feature type="domain" description="Integral membrane bound transporter" evidence="6">
    <location>
        <begin position="231"/>
        <end position="357"/>
    </location>
</feature>
<dbReference type="InterPro" id="IPR049453">
    <property type="entry name" value="Memb_transporter_dom"/>
</dbReference>
<proteinExistence type="predicted"/>
<organism evidence="7 8">
    <name type="scientific">Ferirhizobium litorale</name>
    <dbReference type="NCBI Taxonomy" id="2927786"/>
    <lineage>
        <taxon>Bacteria</taxon>
        <taxon>Pseudomonadati</taxon>
        <taxon>Pseudomonadota</taxon>
        <taxon>Alphaproteobacteria</taxon>
        <taxon>Hyphomicrobiales</taxon>
        <taxon>Rhizobiaceae</taxon>
        <taxon>Ferirhizobium</taxon>
    </lineage>
</organism>
<feature type="transmembrane region" description="Helical" evidence="5">
    <location>
        <begin position="75"/>
        <end position="93"/>
    </location>
</feature>
<dbReference type="Proteomes" id="UP001161580">
    <property type="component" value="Unassembled WGS sequence"/>
</dbReference>
<dbReference type="RefSeq" id="WP_311789235.1">
    <property type="nucleotide sequence ID" value="NZ_JALDYY010000026.1"/>
</dbReference>